<dbReference type="SUPFAM" id="SSF53474">
    <property type="entry name" value="alpha/beta-Hydrolases"/>
    <property type="match status" value="1"/>
</dbReference>
<evidence type="ECO:0000256" key="1">
    <source>
        <dbReference type="ARBA" id="ARBA00005598"/>
    </source>
</evidence>
<keyword evidence="2" id="KW-0106">Calcium</keyword>
<comment type="similarity">
    <text evidence="1">Belongs to the NDRG family.</text>
</comment>
<dbReference type="SUPFAM" id="SSF47473">
    <property type="entry name" value="EF-hand"/>
    <property type="match status" value="2"/>
</dbReference>
<organism evidence="5 6">
    <name type="scientific">Musa troglodytarum</name>
    <name type="common">fe'i banana</name>
    <dbReference type="NCBI Taxonomy" id="320322"/>
    <lineage>
        <taxon>Eukaryota</taxon>
        <taxon>Viridiplantae</taxon>
        <taxon>Streptophyta</taxon>
        <taxon>Embryophyta</taxon>
        <taxon>Tracheophyta</taxon>
        <taxon>Spermatophyta</taxon>
        <taxon>Magnoliopsida</taxon>
        <taxon>Liliopsida</taxon>
        <taxon>Zingiberales</taxon>
        <taxon>Musaceae</taxon>
        <taxon>Musa</taxon>
    </lineage>
</organism>
<dbReference type="InterPro" id="IPR029058">
    <property type="entry name" value="AB_hydrolase_fold"/>
</dbReference>
<keyword evidence="6" id="KW-1185">Reference proteome</keyword>
<dbReference type="PROSITE" id="PS00018">
    <property type="entry name" value="EF_HAND_1"/>
    <property type="match status" value="4"/>
</dbReference>
<dbReference type="Gene3D" id="1.10.238.10">
    <property type="entry name" value="EF-hand"/>
    <property type="match status" value="2"/>
</dbReference>
<feature type="domain" description="EF-hand" evidence="4">
    <location>
        <begin position="228"/>
        <end position="257"/>
    </location>
</feature>
<evidence type="ECO:0000313" key="5">
    <source>
        <dbReference type="EMBL" id="URE34056.1"/>
    </source>
</evidence>
<feature type="domain" description="EF-hand" evidence="4">
    <location>
        <begin position="192"/>
        <end position="218"/>
    </location>
</feature>
<dbReference type="PROSITE" id="PS50222">
    <property type="entry name" value="EF_HAND_2"/>
    <property type="match status" value="3"/>
</dbReference>
<sequence>MTRSSLLLYLSVVLFIVLLLSFAPSRPNRPHRRLKLRSATSGRDHRSIPFDPVIADIERRREDREWERAHFFPQGHAPAMEAQPEWEDFMDAEDYINDEERFNVTERIVKLFPKIDVGPADGFVSSDELTEWNLRQVEKEVMHRTQRDMELHDRNHDGFISFEEYEPPSWAHRYHDDNSTGDQVGWWKEDHFNASDMDGDGLLNLTEFNDFLHPADTNSPKLIQWLSKEEIRERDKDKDGKLNFQEFFNGLFDLIRRDDIYNLTHESDASTEAPAKKLFSQLDHNNDGYLSEDELIPVIGDLHPSEHYYAKQQADYVISEADTDKDGGLNLKEMIENPYVFYSAIFTEEDDYNYHDEFRDRNPCVFCRHARTYLSSGWRPPAELGSAPRGHAAPIRRAVGEMGDGEISTPDASYLARDPRADLPHLRVYGTGKSRKGRLVFKPRPSEERRSSSRERTEEKTAGWGVVMGESSASVSLDVERLSFGGKEHHVLTSHGPISVAVYGDLEKPGLITYPDVALNYMSCFQGLFFCPEAASLLLHNFCIYHISPPGHELGAAPISPNDPVLSVDQLADQVADVLDFFELGPVMCLGVTAGAYVLTLFATKYRERVLGLILVSPLCKAPSWTEWLYSKVMLNFLYFYGICGLIKESLLHRYFSKGVRGSSQVPESDIVQACRSVSVLNLFVSLCCTWEDCLSYSAVLMRYDLAEALKKLQCRTLIFVGENSPFRLEAIYMAMKLDRKFSALVEVQACGSVATEEQPYAMLIPIEYFLMGYGLYRPSQVSCSPRSPLSPSCISPELLSPESMGVKLKPIKTRISLHV</sequence>
<dbReference type="AlphaFoldDB" id="A0A9E7KYH2"/>
<evidence type="ECO:0000313" key="6">
    <source>
        <dbReference type="Proteomes" id="UP001055439"/>
    </source>
</evidence>
<accession>A0A9E7KYH2</accession>
<gene>
    <name evidence="5" type="ORF">MUK42_16745</name>
</gene>
<evidence type="ECO:0000256" key="2">
    <source>
        <dbReference type="ARBA" id="ARBA00022837"/>
    </source>
</evidence>
<dbReference type="InterPro" id="IPR018247">
    <property type="entry name" value="EF_Hand_1_Ca_BS"/>
</dbReference>
<name>A0A9E7KYH2_9LILI</name>
<dbReference type="InterPro" id="IPR002048">
    <property type="entry name" value="EF_hand_dom"/>
</dbReference>
<dbReference type="InterPro" id="IPR004142">
    <property type="entry name" value="NDRG"/>
</dbReference>
<feature type="compositionally biased region" description="Basic and acidic residues" evidence="3">
    <location>
        <begin position="444"/>
        <end position="461"/>
    </location>
</feature>
<evidence type="ECO:0000259" key="4">
    <source>
        <dbReference type="PROSITE" id="PS50222"/>
    </source>
</evidence>
<dbReference type="Pfam" id="PF03096">
    <property type="entry name" value="Ndr"/>
    <property type="match status" value="1"/>
</dbReference>
<dbReference type="OrthoDB" id="293868at2759"/>
<reference evidence="5" key="1">
    <citation type="submission" date="2022-05" db="EMBL/GenBank/DDBJ databases">
        <title>The Musa troglodytarum L. genome provides insights into the mechanism of non-climacteric behaviour and enrichment of carotenoids.</title>
        <authorList>
            <person name="Wang J."/>
        </authorList>
    </citation>
    <scope>NUCLEOTIDE SEQUENCE</scope>
    <source>
        <tissue evidence="5">Leaf</tissue>
    </source>
</reference>
<dbReference type="EMBL" id="CP097510">
    <property type="protein sequence ID" value="URE34056.1"/>
    <property type="molecule type" value="Genomic_DNA"/>
</dbReference>
<dbReference type="PANTHER" id="PTHR11034">
    <property type="entry name" value="N-MYC DOWNSTREAM REGULATED"/>
    <property type="match status" value="1"/>
</dbReference>
<dbReference type="FunFam" id="1.10.238.10:FF:000328">
    <property type="entry name" value="Calcium-binding EF hand family protein"/>
    <property type="match status" value="1"/>
</dbReference>
<dbReference type="Pfam" id="PF13499">
    <property type="entry name" value="EF-hand_7"/>
    <property type="match status" value="1"/>
</dbReference>
<feature type="region of interest" description="Disordered" evidence="3">
    <location>
        <begin position="435"/>
        <end position="461"/>
    </location>
</feature>
<dbReference type="Proteomes" id="UP001055439">
    <property type="component" value="Chromosome 8"/>
</dbReference>
<dbReference type="GO" id="GO:0005509">
    <property type="term" value="F:calcium ion binding"/>
    <property type="evidence" value="ECO:0007669"/>
    <property type="project" value="InterPro"/>
</dbReference>
<proteinExistence type="inferred from homology"/>
<evidence type="ECO:0000256" key="3">
    <source>
        <dbReference type="SAM" id="MobiDB-lite"/>
    </source>
</evidence>
<protein>
    <submittedName>
        <fullName evidence="5">Ndr family</fullName>
    </submittedName>
</protein>
<feature type="domain" description="EF-hand" evidence="4">
    <location>
        <begin position="270"/>
        <end position="305"/>
    </location>
</feature>
<dbReference type="InterPro" id="IPR011992">
    <property type="entry name" value="EF-hand-dom_pair"/>
</dbReference>
<dbReference type="SMART" id="SM00054">
    <property type="entry name" value="EFh"/>
    <property type="match status" value="5"/>
</dbReference>
<dbReference type="Pfam" id="PF13202">
    <property type="entry name" value="EF-hand_5"/>
    <property type="match status" value="1"/>
</dbReference>
<dbReference type="Gene3D" id="3.40.50.1820">
    <property type="entry name" value="alpha/beta hydrolase"/>
    <property type="match status" value="1"/>
</dbReference>